<dbReference type="Pfam" id="PF03073">
    <property type="entry name" value="TspO_MBR"/>
    <property type="match status" value="1"/>
</dbReference>
<dbReference type="PANTHER" id="PTHR10057:SF0">
    <property type="entry name" value="TRANSLOCATOR PROTEIN"/>
    <property type="match status" value="1"/>
</dbReference>
<dbReference type="EMBL" id="CP073041">
    <property type="protein sequence ID" value="UXE63230.1"/>
    <property type="molecule type" value="Genomic_DNA"/>
</dbReference>
<dbReference type="Proteomes" id="UP001065613">
    <property type="component" value="Chromosome"/>
</dbReference>
<feature type="transmembrane region" description="Helical" evidence="6">
    <location>
        <begin position="6"/>
        <end position="24"/>
    </location>
</feature>
<reference evidence="7" key="1">
    <citation type="submission" date="2021-04" db="EMBL/GenBank/DDBJ databases">
        <title>Genome sequence of Woronichinia naegeliana from Washington state freshwater lake bloom.</title>
        <authorList>
            <person name="Dreher T.W."/>
        </authorList>
    </citation>
    <scope>NUCLEOTIDE SEQUENCE</scope>
    <source>
        <strain evidence="7">WA131</strain>
    </source>
</reference>
<comment type="similarity">
    <text evidence="2">Belongs to the TspO/BZRP family.</text>
</comment>
<dbReference type="KEGG" id="wna:KA717_11575"/>
<feature type="transmembrane region" description="Helical" evidence="6">
    <location>
        <begin position="102"/>
        <end position="123"/>
    </location>
</feature>
<name>A0A977L2J5_9CYAN</name>
<organism evidence="7">
    <name type="scientific">Woronichinia naegeliana WA131</name>
    <dbReference type="NCBI Taxonomy" id="2824559"/>
    <lineage>
        <taxon>Bacteria</taxon>
        <taxon>Bacillati</taxon>
        <taxon>Cyanobacteriota</taxon>
        <taxon>Cyanophyceae</taxon>
        <taxon>Synechococcales</taxon>
        <taxon>Coelosphaeriaceae</taxon>
        <taxon>Woronichinia</taxon>
    </lineage>
</organism>
<keyword evidence="5 6" id="KW-0472">Membrane</keyword>
<comment type="subcellular location">
    <subcellularLocation>
        <location evidence="1">Membrane</location>
        <topology evidence="1">Multi-pass membrane protein</topology>
    </subcellularLocation>
</comment>
<evidence type="ECO:0000256" key="5">
    <source>
        <dbReference type="ARBA" id="ARBA00023136"/>
    </source>
</evidence>
<gene>
    <name evidence="7" type="ORF">KA717_11575</name>
</gene>
<dbReference type="PIRSF" id="PIRSF005859">
    <property type="entry name" value="PBR"/>
    <property type="match status" value="1"/>
</dbReference>
<dbReference type="Gene3D" id="1.20.1260.100">
    <property type="entry name" value="TspO/MBR protein"/>
    <property type="match status" value="1"/>
</dbReference>
<keyword evidence="3 6" id="KW-0812">Transmembrane</keyword>
<protein>
    <submittedName>
        <fullName evidence="7">TspO/MBR family protein</fullName>
    </submittedName>
</protein>
<evidence type="ECO:0000313" key="7">
    <source>
        <dbReference type="EMBL" id="UXE63230.1"/>
    </source>
</evidence>
<proteinExistence type="inferred from homology"/>
<dbReference type="GO" id="GO:0016020">
    <property type="term" value="C:membrane"/>
    <property type="evidence" value="ECO:0007669"/>
    <property type="project" value="UniProtKB-SubCell"/>
</dbReference>
<evidence type="ECO:0000256" key="4">
    <source>
        <dbReference type="ARBA" id="ARBA00022989"/>
    </source>
</evidence>
<dbReference type="CDD" id="cd15904">
    <property type="entry name" value="TSPO_MBR"/>
    <property type="match status" value="1"/>
</dbReference>
<dbReference type="PANTHER" id="PTHR10057">
    <property type="entry name" value="PERIPHERAL-TYPE BENZODIAZEPINE RECEPTOR"/>
    <property type="match status" value="1"/>
</dbReference>
<dbReference type="AlphaFoldDB" id="A0A977L2J5"/>
<evidence type="ECO:0000256" key="2">
    <source>
        <dbReference type="ARBA" id="ARBA00007524"/>
    </source>
</evidence>
<evidence type="ECO:0000256" key="3">
    <source>
        <dbReference type="ARBA" id="ARBA00022692"/>
    </source>
</evidence>
<keyword evidence="4 6" id="KW-1133">Transmembrane helix</keyword>
<feature type="transmembrane region" description="Helical" evidence="6">
    <location>
        <begin position="36"/>
        <end position="60"/>
    </location>
</feature>
<dbReference type="InterPro" id="IPR004307">
    <property type="entry name" value="TspO_MBR"/>
</dbReference>
<sequence length="157" mass="17629">MLPSWLYIGGITFAIAFGLNRLSPRDLRWFNRLRRPAWLIFEWAIPWIWISIFICGAWSATVLWETAPHQSLTWAMLAGYLVLEVVIMAYTPVMCKLRSLRVGTAIGATGFFLGLGLAVWVFPVSAVAGGLLIPYLLWSPIGTYVTWAMIPLNLGEL</sequence>
<dbReference type="GO" id="GO:0033013">
    <property type="term" value="P:tetrapyrrole metabolic process"/>
    <property type="evidence" value="ECO:0007669"/>
    <property type="project" value="UniProtKB-ARBA"/>
</dbReference>
<feature type="transmembrane region" description="Helical" evidence="6">
    <location>
        <begin position="135"/>
        <end position="154"/>
    </location>
</feature>
<feature type="transmembrane region" description="Helical" evidence="6">
    <location>
        <begin position="72"/>
        <end position="90"/>
    </location>
</feature>
<evidence type="ECO:0000256" key="6">
    <source>
        <dbReference type="SAM" id="Phobius"/>
    </source>
</evidence>
<accession>A0A977L2J5</accession>
<evidence type="ECO:0000256" key="1">
    <source>
        <dbReference type="ARBA" id="ARBA00004141"/>
    </source>
</evidence>
<dbReference type="InterPro" id="IPR038330">
    <property type="entry name" value="TspO/MBR-related_sf"/>
</dbReference>